<gene>
    <name evidence="2" type="ORF">MTR66_04640</name>
</gene>
<feature type="signal peptide" evidence="1">
    <location>
        <begin position="1"/>
        <end position="24"/>
    </location>
</feature>
<evidence type="ECO:0000313" key="3">
    <source>
        <dbReference type="Proteomes" id="UP001202281"/>
    </source>
</evidence>
<reference evidence="2 3" key="1">
    <citation type="submission" date="2022-04" db="EMBL/GenBank/DDBJ databases">
        <title>Identification of a novel bacterium isolated from mangrove sediments.</title>
        <authorList>
            <person name="Pan X."/>
        </authorList>
    </citation>
    <scope>NUCLEOTIDE SEQUENCE [LARGE SCALE GENOMIC DNA]</scope>
    <source>
        <strain evidence="2 3">B2638</strain>
    </source>
</reference>
<accession>A0ABT0BM16</accession>
<keyword evidence="3" id="KW-1185">Reference proteome</keyword>
<name>A0ABT0BM16_9SPHN</name>
<dbReference type="Proteomes" id="UP001202281">
    <property type="component" value="Unassembled WGS sequence"/>
</dbReference>
<proteinExistence type="predicted"/>
<evidence type="ECO:0000313" key="2">
    <source>
        <dbReference type="EMBL" id="MCJ2186100.1"/>
    </source>
</evidence>
<comment type="caution">
    <text evidence="2">The sequence shown here is derived from an EMBL/GenBank/DDBJ whole genome shotgun (WGS) entry which is preliminary data.</text>
</comment>
<dbReference type="EMBL" id="JALHLG010000005">
    <property type="protein sequence ID" value="MCJ2186100.1"/>
    <property type="molecule type" value="Genomic_DNA"/>
</dbReference>
<sequence length="118" mass="13451">MKQMTIFRTAAVAALAVPATVAMAAVPMMYEETLAHQEEARIIHSPIGGVRNAKWFDYRINVTESRKELASDLKRATDVEDARDAWGEYAHELKDNRSGYVKAMRKKGYRVPEVYFEN</sequence>
<evidence type="ECO:0000256" key="1">
    <source>
        <dbReference type="SAM" id="SignalP"/>
    </source>
</evidence>
<dbReference type="RefSeq" id="WP_243918318.1">
    <property type="nucleotide sequence ID" value="NZ_JALHLG010000005.1"/>
</dbReference>
<evidence type="ECO:0008006" key="4">
    <source>
        <dbReference type="Google" id="ProtNLM"/>
    </source>
</evidence>
<organism evidence="2 3">
    <name type="scientific">Novosphingobium beihaiensis</name>
    <dbReference type="NCBI Taxonomy" id="2930389"/>
    <lineage>
        <taxon>Bacteria</taxon>
        <taxon>Pseudomonadati</taxon>
        <taxon>Pseudomonadota</taxon>
        <taxon>Alphaproteobacteria</taxon>
        <taxon>Sphingomonadales</taxon>
        <taxon>Sphingomonadaceae</taxon>
        <taxon>Novosphingobium</taxon>
    </lineage>
</organism>
<keyword evidence="1" id="KW-0732">Signal</keyword>
<feature type="chain" id="PRO_5046152487" description="DUF4148 domain-containing protein" evidence="1">
    <location>
        <begin position="25"/>
        <end position="118"/>
    </location>
</feature>
<protein>
    <recommendedName>
        <fullName evidence="4">DUF4148 domain-containing protein</fullName>
    </recommendedName>
</protein>